<comment type="subcellular location">
    <subcellularLocation>
        <location evidence="1">Cell membrane</location>
        <topology evidence="1">Multi-pass membrane protein</topology>
    </subcellularLocation>
</comment>
<feature type="transmembrane region" description="Helical" evidence="8">
    <location>
        <begin position="416"/>
        <end position="435"/>
    </location>
</feature>
<feature type="transmembrane region" description="Helical" evidence="8">
    <location>
        <begin position="442"/>
        <end position="460"/>
    </location>
</feature>
<feature type="transmembrane region" description="Helical" evidence="8">
    <location>
        <begin position="309"/>
        <end position="330"/>
    </location>
</feature>
<dbReference type="AlphaFoldDB" id="A0A9N8DWH0"/>
<dbReference type="GO" id="GO:0005886">
    <property type="term" value="C:plasma membrane"/>
    <property type="evidence" value="ECO:0007669"/>
    <property type="project" value="UniProtKB-SubCell"/>
</dbReference>
<feature type="transmembrane region" description="Helical" evidence="8">
    <location>
        <begin position="594"/>
        <end position="612"/>
    </location>
</feature>
<reference evidence="9" key="1">
    <citation type="submission" date="2020-06" db="EMBL/GenBank/DDBJ databases">
        <authorList>
            <consortium name="Plant Systems Biology data submission"/>
        </authorList>
    </citation>
    <scope>NUCLEOTIDE SEQUENCE</scope>
    <source>
        <strain evidence="9">D6</strain>
    </source>
</reference>
<dbReference type="InterPro" id="IPR018093">
    <property type="entry name" value="BCCT_CS"/>
</dbReference>
<feature type="compositionally biased region" description="Basic and acidic residues" evidence="7">
    <location>
        <begin position="900"/>
        <end position="910"/>
    </location>
</feature>
<evidence type="ECO:0000313" key="10">
    <source>
        <dbReference type="Proteomes" id="UP001153069"/>
    </source>
</evidence>
<dbReference type="Proteomes" id="UP001153069">
    <property type="component" value="Unassembled WGS sequence"/>
</dbReference>
<feature type="transmembrane region" description="Helical" evidence="8">
    <location>
        <begin position="734"/>
        <end position="756"/>
    </location>
</feature>
<feature type="compositionally biased region" description="Polar residues" evidence="7">
    <location>
        <begin position="962"/>
        <end position="977"/>
    </location>
</feature>
<comment type="caution">
    <text evidence="9">The sequence shown here is derived from an EMBL/GenBank/DDBJ whole genome shotgun (WGS) entry which is preliminary data.</text>
</comment>
<accession>A0A9N8DWH0</accession>
<dbReference type="InterPro" id="IPR000060">
    <property type="entry name" value="BCCT_transptr"/>
</dbReference>
<feature type="compositionally biased region" description="Low complexity" evidence="7">
    <location>
        <begin position="978"/>
        <end position="999"/>
    </location>
</feature>
<proteinExistence type="predicted"/>
<organism evidence="9 10">
    <name type="scientific">Seminavis robusta</name>
    <dbReference type="NCBI Taxonomy" id="568900"/>
    <lineage>
        <taxon>Eukaryota</taxon>
        <taxon>Sar</taxon>
        <taxon>Stramenopiles</taxon>
        <taxon>Ochrophyta</taxon>
        <taxon>Bacillariophyta</taxon>
        <taxon>Bacillariophyceae</taxon>
        <taxon>Bacillariophycidae</taxon>
        <taxon>Naviculales</taxon>
        <taxon>Naviculaceae</taxon>
        <taxon>Seminavis</taxon>
    </lineage>
</organism>
<feature type="transmembrane region" description="Helical" evidence="8">
    <location>
        <begin position="337"/>
        <end position="355"/>
    </location>
</feature>
<dbReference type="PROSITE" id="PS01303">
    <property type="entry name" value="BCCT"/>
    <property type="match status" value="1"/>
</dbReference>
<evidence type="ECO:0000256" key="4">
    <source>
        <dbReference type="ARBA" id="ARBA00022692"/>
    </source>
</evidence>
<evidence type="ECO:0000256" key="5">
    <source>
        <dbReference type="ARBA" id="ARBA00022989"/>
    </source>
</evidence>
<protein>
    <submittedName>
        <fullName evidence="9">Glycine betaine/proline/choline/ectoine transporter VP1456</fullName>
    </submittedName>
</protein>
<dbReference type="OrthoDB" id="39306at2759"/>
<dbReference type="PANTHER" id="PTHR30047:SF7">
    <property type="entry name" value="HIGH-AFFINITY CHOLINE TRANSPORT PROTEIN"/>
    <property type="match status" value="1"/>
</dbReference>
<keyword evidence="5 8" id="KW-1133">Transmembrane helix</keyword>
<feature type="transmembrane region" description="Helical" evidence="8">
    <location>
        <begin position="618"/>
        <end position="642"/>
    </location>
</feature>
<dbReference type="GO" id="GO:0022857">
    <property type="term" value="F:transmembrane transporter activity"/>
    <property type="evidence" value="ECO:0007669"/>
    <property type="project" value="InterPro"/>
</dbReference>
<keyword evidence="6 8" id="KW-0472">Membrane</keyword>
<evidence type="ECO:0000256" key="3">
    <source>
        <dbReference type="ARBA" id="ARBA00022475"/>
    </source>
</evidence>
<dbReference type="PANTHER" id="PTHR30047">
    <property type="entry name" value="HIGH-AFFINITY CHOLINE TRANSPORT PROTEIN-RELATED"/>
    <property type="match status" value="1"/>
</dbReference>
<feature type="compositionally biased region" description="Acidic residues" evidence="7">
    <location>
        <begin position="867"/>
        <end position="876"/>
    </location>
</feature>
<keyword evidence="4 8" id="KW-0812">Transmembrane</keyword>
<evidence type="ECO:0000313" key="9">
    <source>
        <dbReference type="EMBL" id="CAB9508081.1"/>
    </source>
</evidence>
<feature type="transmembrane region" description="Helical" evidence="8">
    <location>
        <begin position="164"/>
        <end position="182"/>
    </location>
</feature>
<evidence type="ECO:0000256" key="7">
    <source>
        <dbReference type="SAM" id="MobiDB-lite"/>
    </source>
</evidence>
<keyword evidence="2" id="KW-0813">Transport</keyword>
<sequence length="1038" mass="116930">MTNETIRMDDLEEDDYDGDGLAPLKNGLKNSLTRGSSKRGLGSSEILKEEFVYDYDIKTYAQEKPMREWSFRLPFLASPIVMNPVTSMVGIIPLWAMTIWCMVEPENALEVLLKMRGKIALYFTWFVVITKPISFLFMMWITYKYGHIKFGGQHAKPEFGNFEYFVMIFCCGVGVGLFYYGVSEPLWHQSSHWFANAGYRSQDELDQMALLLTVYHWGFHGYTSYLVVAVASSLASYRFRLPLIFRSTFYPILGEYTWGYMGDLLDGMSIVVTIAGVCTSLGLGSIQLAEGAKRIGLLDAGLTEDETTTAQILIIWLLTVLTTASILMGLSIGLKYLSLLAFGLGSFLTLMVFMMEQSAYLLNLFVQTVGQYLQYSIFQIPFHTDAFGQLRPGEGRATDGKAAATWWYDAWTIFYWNWWVAWAVFVGLFIARVSYGRTLREVTFYSMVMPVTYCLTWFTIWGGAGLRQARQANELEQLGGTHFNDTMYYQSPDNIACYDVPQEEVIVDGEVVFTNYVKGVTPVCKFESTDAATFNVLFSFSFPEDWNSGFGSFLSILLVLALGTYFASSSDSGSLVVDFLSANGRHDTHWIQRLFWSLTEASVATALLYTGGSNALSALQAASIICGLPYTVIMTYLLQSIYVMCEQALDEDKIHFSLPRRQWIMPSYGGVFNVFEFLASFGKVHTARVVLGLDLPSTFQTTEFFTSLFLPFLPLLDIVFTMHPKQTSKFSNTLFVASYTALFFFWVAAFIVAGAVHSSMVYWGWAAFLINAFLLASVKHKVRCRRRLHGNMFGDLTSCFLLYPQVLTQIRIELLEYGADQVEKAPQKRKSGKKSAARKQPLANSSVRNRRHRRRLGEHSTRSDAPQSDDEFEDEITNINQRSEHSTSSRRRRNNSRNRLSLDDSDRDLQDTPVSTKPIYRGAESSPEEDSADGLSFNSSHSSLLGRRTTPVSSDPAPRPTTPVSSMHQTPVTYASRPTTPVSSMPTTPISSRSTTSRMTADDVRNRLRSHQQQRQNSRALPQSLPAEPPLASNDVEV</sequence>
<feature type="transmembrane region" description="Helical" evidence="8">
    <location>
        <begin position="270"/>
        <end position="289"/>
    </location>
</feature>
<feature type="transmembrane region" description="Helical" evidence="8">
    <location>
        <begin position="546"/>
        <end position="567"/>
    </location>
</feature>
<feature type="transmembrane region" description="Helical" evidence="8">
    <location>
        <begin position="663"/>
        <end position="684"/>
    </location>
</feature>
<keyword evidence="3" id="KW-1003">Cell membrane</keyword>
<gene>
    <name evidence="9" type="ORF">SEMRO_333_G119460.1</name>
</gene>
<feature type="transmembrane region" description="Helical" evidence="8">
    <location>
        <begin position="119"/>
        <end position="143"/>
    </location>
</feature>
<evidence type="ECO:0000256" key="6">
    <source>
        <dbReference type="ARBA" id="ARBA00023136"/>
    </source>
</evidence>
<feature type="region of interest" description="Disordered" evidence="7">
    <location>
        <begin position="823"/>
        <end position="1038"/>
    </location>
</feature>
<dbReference type="EMBL" id="CAICTM010000332">
    <property type="protein sequence ID" value="CAB9508081.1"/>
    <property type="molecule type" value="Genomic_DNA"/>
</dbReference>
<evidence type="ECO:0000256" key="2">
    <source>
        <dbReference type="ARBA" id="ARBA00022448"/>
    </source>
</evidence>
<evidence type="ECO:0000256" key="1">
    <source>
        <dbReference type="ARBA" id="ARBA00004651"/>
    </source>
</evidence>
<feature type="transmembrane region" description="Helical" evidence="8">
    <location>
        <begin position="217"/>
        <end position="237"/>
    </location>
</feature>
<dbReference type="Pfam" id="PF02028">
    <property type="entry name" value="BCCT"/>
    <property type="match status" value="2"/>
</dbReference>
<feature type="transmembrane region" description="Helical" evidence="8">
    <location>
        <begin position="704"/>
        <end position="722"/>
    </location>
</feature>
<feature type="compositionally biased region" description="Basic residues" evidence="7">
    <location>
        <begin position="827"/>
        <end position="837"/>
    </location>
</feature>
<feature type="transmembrane region" description="Helical" evidence="8">
    <location>
        <begin position="73"/>
        <end position="99"/>
    </location>
</feature>
<feature type="transmembrane region" description="Helical" evidence="8">
    <location>
        <begin position="762"/>
        <end position="778"/>
    </location>
</feature>
<name>A0A9N8DWH0_9STRA</name>
<keyword evidence="10" id="KW-1185">Reference proteome</keyword>
<evidence type="ECO:0000256" key="8">
    <source>
        <dbReference type="SAM" id="Phobius"/>
    </source>
</evidence>